<keyword evidence="2" id="KW-0812">Transmembrane</keyword>
<evidence type="ECO:0000259" key="3">
    <source>
        <dbReference type="Pfam" id="PF26056"/>
    </source>
</evidence>
<organism evidence="4 5">
    <name type="scientific">Labedaea rhizosphaerae</name>
    <dbReference type="NCBI Taxonomy" id="598644"/>
    <lineage>
        <taxon>Bacteria</taxon>
        <taxon>Bacillati</taxon>
        <taxon>Actinomycetota</taxon>
        <taxon>Actinomycetes</taxon>
        <taxon>Pseudonocardiales</taxon>
        <taxon>Pseudonocardiaceae</taxon>
        <taxon>Labedaea</taxon>
    </lineage>
</organism>
<name>A0A4R6SE45_LABRH</name>
<feature type="region of interest" description="Disordered" evidence="1">
    <location>
        <begin position="1"/>
        <end position="51"/>
    </location>
</feature>
<feature type="region of interest" description="Disordered" evidence="1">
    <location>
        <begin position="79"/>
        <end position="116"/>
    </location>
</feature>
<keyword evidence="2" id="KW-0472">Membrane</keyword>
<keyword evidence="2" id="KW-1133">Transmembrane helix</keyword>
<feature type="domain" description="DUF8017" evidence="3">
    <location>
        <begin position="113"/>
        <end position="291"/>
    </location>
</feature>
<protein>
    <recommendedName>
        <fullName evidence="3">DUF8017 domain-containing protein</fullName>
    </recommendedName>
</protein>
<accession>A0A4R6SE45</accession>
<feature type="compositionally biased region" description="Polar residues" evidence="1">
    <location>
        <begin position="12"/>
        <end position="32"/>
    </location>
</feature>
<sequence length="295" mass="30224">MTGSFDPVSGRPTGSASTEPSRRGTSLPTGSTPGKRPARTARRDKRDSKGGGGTWLVVVGLVVGLGLIGVALIPHGTNGSEAAAAPTTTTETTAATPTTTTTSTTTTTTTTKAPAGQWQAVPVRGNLEYEVPPDWTLVPQVAITYGSSEYADYSVLRYGATYTTTACTTWPVAAGIYLDESAGPSAAQASKYAKGLATVAFGRPFGDIPTMTVTSSRHLDGDGWLGREIVVHVVPTTADCDLSAGVVVLLALSTDDQPGRTVMIAAYSGTDSPDGPQGADEATLRKIVESVSVAS</sequence>
<evidence type="ECO:0000256" key="2">
    <source>
        <dbReference type="SAM" id="Phobius"/>
    </source>
</evidence>
<dbReference type="EMBL" id="SNXZ01000003">
    <property type="protein sequence ID" value="TDP97316.1"/>
    <property type="molecule type" value="Genomic_DNA"/>
</dbReference>
<gene>
    <name evidence="4" type="ORF">EV186_103280</name>
</gene>
<comment type="caution">
    <text evidence="4">The sequence shown here is derived from an EMBL/GenBank/DDBJ whole genome shotgun (WGS) entry which is preliminary data.</text>
</comment>
<proteinExistence type="predicted"/>
<evidence type="ECO:0000313" key="4">
    <source>
        <dbReference type="EMBL" id="TDP97316.1"/>
    </source>
</evidence>
<reference evidence="4 5" key="1">
    <citation type="submission" date="2019-03" db="EMBL/GenBank/DDBJ databases">
        <title>Genomic Encyclopedia of Type Strains, Phase IV (KMG-IV): sequencing the most valuable type-strain genomes for metagenomic binning, comparative biology and taxonomic classification.</title>
        <authorList>
            <person name="Goeker M."/>
        </authorList>
    </citation>
    <scope>NUCLEOTIDE SEQUENCE [LARGE SCALE GENOMIC DNA]</scope>
    <source>
        <strain evidence="4 5">DSM 45361</strain>
    </source>
</reference>
<evidence type="ECO:0000256" key="1">
    <source>
        <dbReference type="SAM" id="MobiDB-lite"/>
    </source>
</evidence>
<dbReference type="Proteomes" id="UP000295444">
    <property type="component" value="Unassembled WGS sequence"/>
</dbReference>
<evidence type="ECO:0000313" key="5">
    <source>
        <dbReference type="Proteomes" id="UP000295444"/>
    </source>
</evidence>
<dbReference type="Pfam" id="PF26056">
    <property type="entry name" value="DUF8017"/>
    <property type="match status" value="1"/>
</dbReference>
<feature type="transmembrane region" description="Helical" evidence="2">
    <location>
        <begin position="52"/>
        <end position="73"/>
    </location>
</feature>
<dbReference type="AlphaFoldDB" id="A0A4R6SE45"/>
<feature type="compositionally biased region" description="Low complexity" evidence="1">
    <location>
        <begin position="80"/>
        <end position="111"/>
    </location>
</feature>
<keyword evidence="5" id="KW-1185">Reference proteome</keyword>
<dbReference type="RefSeq" id="WP_133850537.1">
    <property type="nucleotide sequence ID" value="NZ_SNXZ01000003.1"/>
</dbReference>
<dbReference type="InterPro" id="IPR058330">
    <property type="entry name" value="DUF8017"/>
</dbReference>